<proteinExistence type="inferred from homology"/>
<comment type="caution">
    <text evidence="3">The sequence shown here is derived from an EMBL/GenBank/DDBJ whole genome shotgun (WGS) entry which is preliminary data.</text>
</comment>
<keyword evidence="2" id="KW-0732">Signal</keyword>
<evidence type="ECO:0000313" key="4">
    <source>
        <dbReference type="Proteomes" id="UP001139447"/>
    </source>
</evidence>
<gene>
    <name evidence="3" type="ORF">MMF98_06610</name>
</gene>
<evidence type="ECO:0000256" key="1">
    <source>
        <dbReference type="ARBA" id="ARBA00007613"/>
    </source>
</evidence>
<keyword evidence="4" id="KW-1185">Reference proteome</keyword>
<accession>A0A9X1VYG5</accession>
<dbReference type="EMBL" id="JALGBI010000001">
    <property type="protein sequence ID" value="MCJ0762878.1"/>
    <property type="molecule type" value="Genomic_DNA"/>
</dbReference>
<dbReference type="PANTHER" id="PTHR30203:SF29">
    <property type="entry name" value="PROTEIN CYAE"/>
    <property type="match status" value="1"/>
</dbReference>
<comment type="similarity">
    <text evidence="1">Belongs to the outer membrane factor (OMF) (TC 1.B.17) family.</text>
</comment>
<dbReference type="InterPro" id="IPR010131">
    <property type="entry name" value="MdtP/NodT-like"/>
</dbReference>
<dbReference type="GO" id="GO:0015562">
    <property type="term" value="F:efflux transmembrane transporter activity"/>
    <property type="evidence" value="ECO:0007669"/>
    <property type="project" value="InterPro"/>
</dbReference>
<dbReference type="Gene3D" id="1.20.1600.10">
    <property type="entry name" value="Outer membrane efflux proteins (OEP)"/>
    <property type="match status" value="1"/>
</dbReference>
<reference evidence="3" key="1">
    <citation type="submission" date="2022-03" db="EMBL/GenBank/DDBJ databases">
        <authorList>
            <person name="Woo C.Y."/>
        </authorList>
    </citation>
    <scope>NUCLEOTIDE SEQUENCE</scope>
    <source>
        <strain evidence="3">CYS-02</strain>
    </source>
</reference>
<dbReference type="PANTHER" id="PTHR30203">
    <property type="entry name" value="OUTER MEMBRANE CATION EFFLUX PROTEIN"/>
    <property type="match status" value="1"/>
</dbReference>
<evidence type="ECO:0000313" key="3">
    <source>
        <dbReference type="EMBL" id="MCJ0762878.1"/>
    </source>
</evidence>
<dbReference type="AlphaFoldDB" id="A0A9X1VYG5"/>
<dbReference type="Proteomes" id="UP001139447">
    <property type="component" value="Unassembled WGS sequence"/>
</dbReference>
<feature type="signal peptide" evidence="2">
    <location>
        <begin position="1"/>
        <end position="32"/>
    </location>
</feature>
<name>A0A9X1VYG5_9BURK</name>
<dbReference type="SUPFAM" id="SSF56954">
    <property type="entry name" value="Outer membrane efflux proteins (OEP)"/>
    <property type="match status" value="1"/>
</dbReference>
<dbReference type="InterPro" id="IPR003423">
    <property type="entry name" value="OMP_efflux"/>
</dbReference>
<organism evidence="3 4">
    <name type="scientific">Variovorax terrae</name>
    <dbReference type="NCBI Taxonomy" id="2923278"/>
    <lineage>
        <taxon>Bacteria</taxon>
        <taxon>Pseudomonadati</taxon>
        <taxon>Pseudomonadota</taxon>
        <taxon>Betaproteobacteria</taxon>
        <taxon>Burkholderiales</taxon>
        <taxon>Comamonadaceae</taxon>
        <taxon>Variovorax</taxon>
    </lineage>
</organism>
<evidence type="ECO:0000256" key="2">
    <source>
        <dbReference type="SAM" id="SignalP"/>
    </source>
</evidence>
<feature type="chain" id="PRO_5040904846" evidence="2">
    <location>
        <begin position="33"/>
        <end position="441"/>
    </location>
</feature>
<protein>
    <submittedName>
        <fullName evidence="3">TolC family protein</fullName>
    </submittedName>
</protein>
<sequence length="441" mass="48450">MARHFHYTAHHRRCGFSLALLFGLLCTPALQAQGLPAQAVEATSPAGATWTLPALVDELKRNNPQLRSAQGAARATQFGVEPARAPDNPTFTVNQGPLRHNPFAIGTSESMSWSLSQNLYWPGKKRLSGDIVQAQAHQARAETESLLVQLVGQLKTAWFSWQANQAQIRLSRTQLDRLEQIKQITRLRYAQNAAAYADYINAQVTEEQLRTDLLGLERQAQTLAAQIGGLIGRPPGMPLALPTQDMVPERQVPNLDTLREAALTRNPALKASQFTLEGAQRSVDLAELGSRPDFNVALSFNSAAPPWGFGNNESYGISVGVTFPLYFGRKERNLIDQAKAQLGSARDADESLRQQALLAVDTAYFQWTQSLEQLKLIEGRLLEQARVAYRLTLTNYGTGQTAYIDVINAYNAMRSAEFAALQARSVALQARVALDTAIGDL</sequence>
<dbReference type="Pfam" id="PF02321">
    <property type="entry name" value="OEP"/>
    <property type="match status" value="2"/>
</dbReference>
<dbReference type="RefSeq" id="WP_243305445.1">
    <property type="nucleotide sequence ID" value="NZ_JALGBI010000001.1"/>
</dbReference>